<accession>A0A382NF34</accession>
<feature type="compositionally biased region" description="Polar residues" evidence="1">
    <location>
        <begin position="79"/>
        <end position="88"/>
    </location>
</feature>
<reference evidence="2" key="1">
    <citation type="submission" date="2018-05" db="EMBL/GenBank/DDBJ databases">
        <authorList>
            <person name="Lanie J.A."/>
            <person name="Ng W.-L."/>
            <person name="Kazmierczak K.M."/>
            <person name="Andrzejewski T.M."/>
            <person name="Davidsen T.M."/>
            <person name="Wayne K.J."/>
            <person name="Tettelin H."/>
            <person name="Glass J.I."/>
            <person name="Rusch D."/>
            <person name="Podicherti R."/>
            <person name="Tsui H.-C.T."/>
            <person name="Winkler M.E."/>
        </authorList>
    </citation>
    <scope>NUCLEOTIDE SEQUENCE</scope>
</reference>
<dbReference type="AlphaFoldDB" id="A0A382NF34"/>
<organism evidence="2">
    <name type="scientific">marine metagenome</name>
    <dbReference type="NCBI Taxonomy" id="408172"/>
    <lineage>
        <taxon>unclassified sequences</taxon>
        <taxon>metagenomes</taxon>
        <taxon>ecological metagenomes</taxon>
    </lineage>
</organism>
<evidence type="ECO:0000256" key="1">
    <source>
        <dbReference type="SAM" id="MobiDB-lite"/>
    </source>
</evidence>
<gene>
    <name evidence="2" type="ORF">METZ01_LOCUS311982</name>
</gene>
<feature type="non-terminal residue" evidence="2">
    <location>
        <position position="88"/>
    </location>
</feature>
<dbReference type="EMBL" id="UINC01099674">
    <property type="protein sequence ID" value="SVC59128.1"/>
    <property type="molecule type" value="Genomic_DNA"/>
</dbReference>
<feature type="region of interest" description="Disordered" evidence="1">
    <location>
        <begin position="33"/>
        <end position="88"/>
    </location>
</feature>
<sequence length="88" mass="9314">MTIRPLSPKVITLPENPNRRSVADLISHWESRAGVSTRKSTPAVESGMSTMAFGPKGQSPEARDNSLFVGPGPIRTVTPLPSATSLAT</sequence>
<evidence type="ECO:0000313" key="2">
    <source>
        <dbReference type="EMBL" id="SVC59128.1"/>
    </source>
</evidence>
<proteinExistence type="predicted"/>
<name>A0A382NF34_9ZZZZ</name>
<protein>
    <submittedName>
        <fullName evidence="2">Uncharacterized protein</fullName>
    </submittedName>
</protein>